<dbReference type="Pfam" id="PF00076">
    <property type="entry name" value="RRM_1"/>
    <property type="match status" value="1"/>
</dbReference>
<dbReference type="GO" id="GO:0003723">
    <property type="term" value="F:RNA binding"/>
    <property type="evidence" value="ECO:0007669"/>
    <property type="project" value="UniProtKB-UniRule"/>
</dbReference>
<evidence type="ECO:0000256" key="1">
    <source>
        <dbReference type="PROSITE-ProRule" id="PRU00176"/>
    </source>
</evidence>
<dbReference type="VEuPathDB" id="TriTrypDB:TM35_000132210"/>
<feature type="compositionally biased region" description="Pro residues" evidence="2">
    <location>
        <begin position="53"/>
        <end position="71"/>
    </location>
</feature>
<dbReference type="SMART" id="SM00360">
    <property type="entry name" value="RRM"/>
    <property type="match status" value="1"/>
</dbReference>
<feature type="domain" description="RRM" evidence="3">
    <location>
        <begin position="98"/>
        <end position="176"/>
    </location>
</feature>
<dbReference type="PROSITE" id="PS50102">
    <property type="entry name" value="RRM"/>
    <property type="match status" value="1"/>
</dbReference>
<dbReference type="InterPro" id="IPR003954">
    <property type="entry name" value="RRM_euk-type"/>
</dbReference>
<dbReference type="PANTHER" id="PTHR48037">
    <property type="entry name" value="ATPASE E1"/>
    <property type="match status" value="1"/>
</dbReference>
<dbReference type="STRING" id="67003.A0A1X0NWY6"/>
<keyword evidence="5" id="KW-1185">Reference proteome</keyword>
<evidence type="ECO:0000256" key="2">
    <source>
        <dbReference type="SAM" id="MobiDB-lite"/>
    </source>
</evidence>
<keyword evidence="1" id="KW-0694">RNA-binding</keyword>
<dbReference type="InterPro" id="IPR035979">
    <property type="entry name" value="RBD_domain_sf"/>
</dbReference>
<dbReference type="SUPFAM" id="SSF81995">
    <property type="entry name" value="beta-sandwich domain of Sec23/24"/>
    <property type="match status" value="1"/>
</dbReference>
<feature type="compositionally biased region" description="Polar residues" evidence="2">
    <location>
        <begin position="1"/>
        <end position="21"/>
    </location>
</feature>
<gene>
    <name evidence="4" type="ORF">TM35_000132210</name>
</gene>
<dbReference type="Proteomes" id="UP000192257">
    <property type="component" value="Unassembled WGS sequence"/>
</dbReference>
<dbReference type="SMART" id="SM00361">
    <property type="entry name" value="RRM_1"/>
    <property type="match status" value="1"/>
</dbReference>
<dbReference type="InterPro" id="IPR012677">
    <property type="entry name" value="Nucleotide-bd_a/b_plait_sf"/>
</dbReference>
<dbReference type="OrthoDB" id="267639at2759"/>
<dbReference type="RefSeq" id="XP_028883283.1">
    <property type="nucleotide sequence ID" value="XM_029025437.1"/>
</dbReference>
<feature type="compositionally biased region" description="Low complexity" evidence="2">
    <location>
        <begin position="178"/>
        <end position="187"/>
    </location>
</feature>
<dbReference type="EMBL" id="NBCO01000013">
    <property type="protein sequence ID" value="ORC89217.1"/>
    <property type="molecule type" value="Genomic_DNA"/>
</dbReference>
<feature type="compositionally biased region" description="Low complexity" evidence="2">
    <location>
        <begin position="22"/>
        <end position="52"/>
    </location>
</feature>
<feature type="region of interest" description="Disordered" evidence="2">
    <location>
        <begin position="178"/>
        <end position="208"/>
    </location>
</feature>
<dbReference type="Gene3D" id="3.30.70.330">
    <property type="match status" value="1"/>
</dbReference>
<dbReference type="PANTHER" id="PTHR48037:SF1">
    <property type="entry name" value="RRM DOMAIN-CONTAINING PROTEIN"/>
    <property type="match status" value="1"/>
</dbReference>
<evidence type="ECO:0000313" key="5">
    <source>
        <dbReference type="Proteomes" id="UP000192257"/>
    </source>
</evidence>
<evidence type="ECO:0000259" key="3">
    <source>
        <dbReference type="PROSITE" id="PS50102"/>
    </source>
</evidence>
<dbReference type="GeneID" id="39985217"/>
<comment type="caution">
    <text evidence="4">The sequence shown here is derived from an EMBL/GenBank/DDBJ whole genome shotgun (WGS) entry which is preliminary data.</text>
</comment>
<feature type="region of interest" description="Disordered" evidence="2">
    <location>
        <begin position="1"/>
        <end position="92"/>
    </location>
</feature>
<protein>
    <submittedName>
        <fullName evidence="4">RNA-binding protein</fullName>
    </submittedName>
</protein>
<evidence type="ECO:0000313" key="4">
    <source>
        <dbReference type="EMBL" id="ORC89217.1"/>
    </source>
</evidence>
<proteinExistence type="predicted"/>
<organism evidence="4 5">
    <name type="scientific">Trypanosoma theileri</name>
    <dbReference type="NCBI Taxonomy" id="67003"/>
    <lineage>
        <taxon>Eukaryota</taxon>
        <taxon>Discoba</taxon>
        <taxon>Euglenozoa</taxon>
        <taxon>Kinetoplastea</taxon>
        <taxon>Metakinetoplastina</taxon>
        <taxon>Trypanosomatida</taxon>
        <taxon>Trypanosomatidae</taxon>
        <taxon>Trypanosoma</taxon>
    </lineage>
</organism>
<sequence>MSSPTKNTCLFSLSSSDPPLTQETELLAPPQQQQPQQQQQQQSAQQTETAIPPQQPQPQPQPQQQQPPPQQQPSMPAKLTHDPAAPQAKEGVSVLQRRNVYISGLSESLRAADFRQMCQQFGSVEASKLCVDTKSRPTKSYGFVLFVREADAARCIQELNGQWIDGRHLQARLADAAATPAPLDPASAHPPISRARQQGGKSAAHSAAASSSTASLASTSVAMAAAAGHRTANSSLHSAGAIVDGATMMMTTKSLPLSISPSSSQDVTPPVTPAQMGLTPTFMPQPPTHPAAAGAPLLYHVPIDQAMGYPLTALPPQQQQQQQQQQGGYMQFPPPFVPSPMMGMPVYFALSPSTSVVGNVPQQFVVPTTMMAPGGYQQQMYSPLVFSP</sequence>
<dbReference type="InterPro" id="IPR000504">
    <property type="entry name" value="RRM_dom"/>
</dbReference>
<dbReference type="AlphaFoldDB" id="A0A1X0NWY6"/>
<reference evidence="4 5" key="1">
    <citation type="submission" date="2017-03" db="EMBL/GenBank/DDBJ databases">
        <title>An alternative strategy for trypanosome survival in the mammalian bloodstream revealed through genome and transcriptome analysis of the ubiquitous bovine parasite Trypanosoma (Megatrypanum) theileri.</title>
        <authorList>
            <person name="Kelly S."/>
            <person name="Ivens A."/>
            <person name="Mott A."/>
            <person name="O'Neill E."/>
            <person name="Emms D."/>
            <person name="Macleod O."/>
            <person name="Voorheis P."/>
            <person name="Matthews J."/>
            <person name="Matthews K."/>
            <person name="Carrington M."/>
        </authorList>
    </citation>
    <scope>NUCLEOTIDE SEQUENCE [LARGE SCALE GENOMIC DNA]</scope>
    <source>
        <strain evidence="4">Edinburgh</strain>
    </source>
</reference>
<name>A0A1X0NWY6_9TRYP</name>
<dbReference type="SUPFAM" id="SSF54928">
    <property type="entry name" value="RNA-binding domain, RBD"/>
    <property type="match status" value="1"/>
</dbReference>
<accession>A0A1X0NWY6</accession>